<dbReference type="AlphaFoldDB" id="A0A8K0JWF2"/>
<keyword evidence="3" id="KW-1185">Reference proteome</keyword>
<comment type="caution">
    <text evidence="2">The sequence shown here is derived from an EMBL/GenBank/DDBJ whole genome shotgun (WGS) entry which is preliminary data.</text>
</comment>
<protein>
    <submittedName>
        <fullName evidence="2">Uncharacterized protein</fullName>
    </submittedName>
</protein>
<evidence type="ECO:0000256" key="1">
    <source>
        <dbReference type="SAM" id="MobiDB-lite"/>
    </source>
</evidence>
<dbReference type="Proteomes" id="UP000792457">
    <property type="component" value="Unassembled WGS sequence"/>
</dbReference>
<organism evidence="2 3">
    <name type="scientific">Ladona fulva</name>
    <name type="common">Scarce chaser dragonfly</name>
    <name type="synonym">Libellula fulva</name>
    <dbReference type="NCBI Taxonomy" id="123851"/>
    <lineage>
        <taxon>Eukaryota</taxon>
        <taxon>Metazoa</taxon>
        <taxon>Ecdysozoa</taxon>
        <taxon>Arthropoda</taxon>
        <taxon>Hexapoda</taxon>
        <taxon>Insecta</taxon>
        <taxon>Pterygota</taxon>
        <taxon>Palaeoptera</taxon>
        <taxon>Odonata</taxon>
        <taxon>Epiprocta</taxon>
        <taxon>Anisoptera</taxon>
        <taxon>Libelluloidea</taxon>
        <taxon>Libellulidae</taxon>
        <taxon>Ladona</taxon>
    </lineage>
</organism>
<feature type="non-terminal residue" evidence="2">
    <location>
        <position position="72"/>
    </location>
</feature>
<sequence>MFSKKIHADVKKSTQKIQDPKKDTATRLRHIKIIIDNADIEEARHIFEANFSHIYFVLYESFINAEATLKQR</sequence>
<evidence type="ECO:0000313" key="3">
    <source>
        <dbReference type="Proteomes" id="UP000792457"/>
    </source>
</evidence>
<feature type="region of interest" description="Disordered" evidence="1">
    <location>
        <begin position="1"/>
        <end position="23"/>
    </location>
</feature>
<dbReference type="EMBL" id="KZ308152">
    <property type="protein sequence ID" value="KAG8223110.1"/>
    <property type="molecule type" value="Genomic_DNA"/>
</dbReference>
<gene>
    <name evidence="2" type="ORF">J437_LFUL014249</name>
</gene>
<proteinExistence type="predicted"/>
<accession>A0A8K0JWF2</accession>
<dbReference type="OrthoDB" id="19311at2759"/>
<name>A0A8K0JWF2_LADFU</name>
<reference evidence="2" key="1">
    <citation type="submission" date="2013-04" db="EMBL/GenBank/DDBJ databases">
        <authorList>
            <person name="Qu J."/>
            <person name="Murali S.C."/>
            <person name="Bandaranaike D."/>
            <person name="Bellair M."/>
            <person name="Blankenburg K."/>
            <person name="Chao H."/>
            <person name="Dinh H."/>
            <person name="Doddapaneni H."/>
            <person name="Downs B."/>
            <person name="Dugan-Rocha S."/>
            <person name="Elkadiri S."/>
            <person name="Gnanaolivu R.D."/>
            <person name="Hernandez B."/>
            <person name="Javaid M."/>
            <person name="Jayaseelan J.C."/>
            <person name="Lee S."/>
            <person name="Li M."/>
            <person name="Ming W."/>
            <person name="Munidasa M."/>
            <person name="Muniz J."/>
            <person name="Nguyen L."/>
            <person name="Ongeri F."/>
            <person name="Osuji N."/>
            <person name="Pu L.-L."/>
            <person name="Puazo M."/>
            <person name="Qu C."/>
            <person name="Quiroz J."/>
            <person name="Raj R."/>
            <person name="Weissenberger G."/>
            <person name="Xin Y."/>
            <person name="Zou X."/>
            <person name="Han Y."/>
            <person name="Richards S."/>
            <person name="Worley K."/>
            <person name="Muzny D."/>
            <person name="Gibbs R."/>
        </authorList>
    </citation>
    <scope>NUCLEOTIDE SEQUENCE</scope>
    <source>
        <strain evidence="2">Sampled in the wild</strain>
    </source>
</reference>
<reference evidence="2" key="2">
    <citation type="submission" date="2017-10" db="EMBL/GenBank/DDBJ databases">
        <title>Ladona fulva Genome sequencing and assembly.</title>
        <authorList>
            <person name="Murali S."/>
            <person name="Richards S."/>
            <person name="Bandaranaike D."/>
            <person name="Bellair M."/>
            <person name="Blankenburg K."/>
            <person name="Chao H."/>
            <person name="Dinh H."/>
            <person name="Doddapaneni H."/>
            <person name="Dugan-Rocha S."/>
            <person name="Elkadiri S."/>
            <person name="Gnanaolivu R."/>
            <person name="Hernandez B."/>
            <person name="Skinner E."/>
            <person name="Javaid M."/>
            <person name="Lee S."/>
            <person name="Li M."/>
            <person name="Ming W."/>
            <person name="Munidasa M."/>
            <person name="Muniz J."/>
            <person name="Nguyen L."/>
            <person name="Hughes D."/>
            <person name="Osuji N."/>
            <person name="Pu L.-L."/>
            <person name="Puazo M."/>
            <person name="Qu C."/>
            <person name="Quiroz J."/>
            <person name="Raj R."/>
            <person name="Weissenberger G."/>
            <person name="Xin Y."/>
            <person name="Zou X."/>
            <person name="Han Y."/>
            <person name="Worley K."/>
            <person name="Muzny D."/>
            <person name="Gibbs R."/>
        </authorList>
    </citation>
    <scope>NUCLEOTIDE SEQUENCE</scope>
    <source>
        <strain evidence="2">Sampled in the wild</strain>
    </source>
</reference>
<evidence type="ECO:0000313" key="2">
    <source>
        <dbReference type="EMBL" id="KAG8223110.1"/>
    </source>
</evidence>